<evidence type="ECO:0000313" key="2">
    <source>
        <dbReference type="EMBL" id="KAK2077092.1"/>
    </source>
</evidence>
<comment type="caution">
    <text evidence="2">The sequence shown here is derived from an EMBL/GenBank/DDBJ whole genome shotgun (WGS) entry which is preliminary data.</text>
</comment>
<organism evidence="2 3">
    <name type="scientific">Prototheca wickerhamii</name>
    <dbReference type="NCBI Taxonomy" id="3111"/>
    <lineage>
        <taxon>Eukaryota</taxon>
        <taxon>Viridiplantae</taxon>
        <taxon>Chlorophyta</taxon>
        <taxon>core chlorophytes</taxon>
        <taxon>Trebouxiophyceae</taxon>
        <taxon>Chlorellales</taxon>
        <taxon>Chlorellaceae</taxon>
        <taxon>Prototheca</taxon>
    </lineage>
</organism>
<evidence type="ECO:0000313" key="3">
    <source>
        <dbReference type="Proteomes" id="UP001255856"/>
    </source>
</evidence>
<accession>A0AAD9IJ09</accession>
<evidence type="ECO:0000256" key="1">
    <source>
        <dbReference type="SAM" id="MobiDB-lite"/>
    </source>
</evidence>
<gene>
    <name evidence="2" type="ORF">QBZ16_004726</name>
</gene>
<name>A0AAD9IJ09_PROWI</name>
<dbReference type="EMBL" id="JASFZW010000007">
    <property type="protein sequence ID" value="KAK2077092.1"/>
    <property type="molecule type" value="Genomic_DNA"/>
</dbReference>
<feature type="region of interest" description="Disordered" evidence="1">
    <location>
        <begin position="254"/>
        <end position="285"/>
    </location>
</feature>
<feature type="compositionally biased region" description="Low complexity" evidence="1">
    <location>
        <begin position="259"/>
        <end position="279"/>
    </location>
</feature>
<dbReference type="InterPro" id="IPR012340">
    <property type="entry name" value="NA-bd_OB-fold"/>
</dbReference>
<reference evidence="2" key="1">
    <citation type="submission" date="2021-01" db="EMBL/GenBank/DDBJ databases">
        <authorList>
            <person name="Eckstrom K.M.E."/>
        </authorList>
    </citation>
    <scope>NUCLEOTIDE SEQUENCE</scope>
    <source>
        <strain evidence="2">UVCC 0001</strain>
    </source>
</reference>
<proteinExistence type="predicted"/>
<sequence length="285" mass="30928">MSGAPMTVAHLEEASRLVRDPDQQKRLAALAAMKVEPARLPEEASPSETEFELSMFRLHNSSMPLTGRVVRARVLSADKRRVVLDTGAGVGWMTPRELNAGAIAEAVPGPRPSPDAVLPGDVVDVLMEYLETPEGRPLLASRQSAREGRTEAIWAELQRRFQAGENVRGRVLNQIPGGYAVGIGGLVAFMPHHVATWQTQQRLGELREFRITAMKAERRNIVVFDARSKFLQPRERSSTARDVKREAEALKVALGMPTEGGAAEQAQAPASGESSGAAQDPARQG</sequence>
<protein>
    <submittedName>
        <fullName evidence="2">Uncharacterized protein</fullName>
    </submittedName>
</protein>
<dbReference type="AlphaFoldDB" id="A0AAD9IJ09"/>
<dbReference type="SUPFAM" id="SSF50249">
    <property type="entry name" value="Nucleic acid-binding proteins"/>
    <property type="match status" value="1"/>
</dbReference>
<dbReference type="Proteomes" id="UP001255856">
    <property type="component" value="Unassembled WGS sequence"/>
</dbReference>
<keyword evidence="3" id="KW-1185">Reference proteome</keyword>